<keyword evidence="5" id="KW-0808">Transferase</keyword>
<feature type="domain" description="Phosphoribosyltransferase" evidence="14">
    <location>
        <begin position="276"/>
        <end position="348"/>
    </location>
</feature>
<dbReference type="Proteomes" id="UP000030744">
    <property type="component" value="Unassembled WGS sequence"/>
</dbReference>
<evidence type="ECO:0000313" key="17">
    <source>
        <dbReference type="Proteomes" id="UP000030744"/>
    </source>
</evidence>
<evidence type="ECO:0000256" key="7">
    <source>
        <dbReference type="ARBA" id="ARBA00022727"/>
    </source>
</evidence>
<evidence type="ECO:0000256" key="9">
    <source>
        <dbReference type="ARBA" id="ARBA00022777"/>
    </source>
</evidence>
<dbReference type="SMART" id="SM01400">
    <property type="entry name" value="Pribosyltran_N"/>
    <property type="match status" value="1"/>
</dbReference>
<comment type="similarity">
    <text evidence="3 13">Belongs to the ribose-phosphate pyrophosphokinase family.</text>
</comment>
<evidence type="ECO:0000256" key="6">
    <source>
        <dbReference type="ARBA" id="ARBA00022723"/>
    </source>
</evidence>
<sequence length="380" mass="41493">MVGFARLVRACRLPAAPVLSSILKLNRLRGRIPATSSRAGQAMGQQLGGERFTDRTYTYSVPTALACAAAGLALFTAVSASRTEGLVLCEGPGCDKNHENPLWRSRESQPFTRKLGDALLFTGTANEHLGSAVAERLSTRLGRVSVGRFADGEVNIQFLDSLRGKDVYIIQPTSTPVNDHLMELLLMISTCRRASAKKITAVIPYFGYARQDRKMNSRVPISAADVARMMEAMGVDRVVAVDLHCGQIQGFFGPRVPVDNVEAQIVGLDYFEAKELDKPVVVSPDAGGVYRARKFQEGMVRRGYKDCSIAMLIKRRIKANEVESMDLVGSVEGRDAIIVDDMIDTAGTADGDELQKDKDSLNIYIVGGRYSSDPSKRKLE</sequence>
<keyword evidence="6" id="KW-0479">Metal-binding</keyword>
<keyword evidence="10" id="KW-0067">ATP-binding</keyword>
<dbReference type="PANTHER" id="PTHR10210">
    <property type="entry name" value="RIBOSE-PHOSPHATE DIPHOSPHOKINASE FAMILY MEMBER"/>
    <property type="match status" value="1"/>
</dbReference>
<dbReference type="VEuPathDB" id="ToxoDB:EMH_0064440"/>
<dbReference type="AlphaFoldDB" id="U6K6N9"/>
<dbReference type="InterPro" id="IPR029057">
    <property type="entry name" value="PRTase-like"/>
</dbReference>
<keyword evidence="8" id="KW-0547">Nucleotide-binding</keyword>
<dbReference type="InterPro" id="IPR005946">
    <property type="entry name" value="Rib-P_diPkinase"/>
</dbReference>
<evidence type="ECO:0000256" key="3">
    <source>
        <dbReference type="ARBA" id="ARBA00006478"/>
    </source>
</evidence>
<keyword evidence="17" id="KW-1185">Reference proteome</keyword>
<reference evidence="16" key="1">
    <citation type="submission" date="2013-10" db="EMBL/GenBank/DDBJ databases">
        <title>Genomic analysis of the causative agents of coccidiosis in chickens.</title>
        <authorList>
            <person name="Reid A.J."/>
            <person name="Blake D."/>
            <person name="Billington K."/>
            <person name="Browne H."/>
            <person name="Dunn M."/>
            <person name="Hung S."/>
            <person name="Kawahara F."/>
            <person name="Miranda-Saavedra D."/>
            <person name="Mourier T."/>
            <person name="Nagra H."/>
            <person name="Otto T.D."/>
            <person name="Rawlings N."/>
            <person name="Sanchez A."/>
            <person name="Sanders M."/>
            <person name="Subramaniam C."/>
            <person name="Tay Y."/>
            <person name="Dear P."/>
            <person name="Doerig C."/>
            <person name="Gruber A."/>
            <person name="Parkinson J."/>
            <person name="Shirley M."/>
            <person name="Wan K.L."/>
            <person name="Berriman M."/>
            <person name="Tomley F."/>
            <person name="Pain A."/>
        </authorList>
    </citation>
    <scope>NUCLEOTIDE SEQUENCE [LARGE SCALE GENOMIC DNA]</scope>
    <source>
        <strain evidence="16">Houghton</strain>
    </source>
</reference>
<evidence type="ECO:0000256" key="10">
    <source>
        <dbReference type="ARBA" id="ARBA00022840"/>
    </source>
</evidence>
<evidence type="ECO:0000256" key="5">
    <source>
        <dbReference type="ARBA" id="ARBA00022679"/>
    </source>
</evidence>
<gene>
    <name evidence="16" type="ORF">EMH_0064440</name>
</gene>
<evidence type="ECO:0000256" key="2">
    <source>
        <dbReference type="ARBA" id="ARBA00004996"/>
    </source>
</evidence>
<dbReference type="GO" id="GO:0006164">
    <property type="term" value="P:purine nucleotide biosynthetic process"/>
    <property type="evidence" value="ECO:0007669"/>
    <property type="project" value="TreeGrafter"/>
</dbReference>
<evidence type="ECO:0000256" key="13">
    <source>
        <dbReference type="RuleBase" id="RU004324"/>
    </source>
</evidence>
<dbReference type="Gene3D" id="3.40.50.2020">
    <property type="match status" value="2"/>
</dbReference>
<dbReference type="PANTHER" id="PTHR10210:SF32">
    <property type="entry name" value="RIBOSE-PHOSPHATE PYROPHOSPHOKINASE 2"/>
    <property type="match status" value="1"/>
</dbReference>
<dbReference type="SUPFAM" id="SSF53271">
    <property type="entry name" value="PRTase-like"/>
    <property type="match status" value="2"/>
</dbReference>
<dbReference type="GO" id="GO:0005737">
    <property type="term" value="C:cytoplasm"/>
    <property type="evidence" value="ECO:0007669"/>
    <property type="project" value="TreeGrafter"/>
</dbReference>
<dbReference type="GO" id="GO:0002189">
    <property type="term" value="C:ribose phosphate diphosphokinase complex"/>
    <property type="evidence" value="ECO:0007669"/>
    <property type="project" value="TreeGrafter"/>
</dbReference>
<evidence type="ECO:0000313" key="16">
    <source>
        <dbReference type="EMBL" id="CDJ31148.1"/>
    </source>
</evidence>
<dbReference type="NCBIfam" id="TIGR01251">
    <property type="entry name" value="ribP_PPkin"/>
    <property type="match status" value="1"/>
</dbReference>
<comment type="cofactor">
    <cofactor evidence="1">
        <name>Mg(2+)</name>
        <dbReference type="ChEBI" id="CHEBI:18420"/>
    </cofactor>
</comment>
<evidence type="ECO:0000256" key="12">
    <source>
        <dbReference type="ARBA" id="ARBA00049535"/>
    </source>
</evidence>
<evidence type="ECO:0000256" key="1">
    <source>
        <dbReference type="ARBA" id="ARBA00001946"/>
    </source>
</evidence>
<dbReference type="GeneID" id="25381025"/>
<dbReference type="Pfam" id="PF00156">
    <property type="entry name" value="Pribosyltran"/>
    <property type="match status" value="1"/>
</dbReference>
<evidence type="ECO:0000256" key="8">
    <source>
        <dbReference type="ARBA" id="ARBA00022741"/>
    </source>
</evidence>
<reference evidence="16" key="2">
    <citation type="submission" date="2013-10" db="EMBL/GenBank/DDBJ databases">
        <authorList>
            <person name="Aslett M."/>
        </authorList>
    </citation>
    <scope>NUCLEOTIDE SEQUENCE [LARGE SCALE GENOMIC DNA]</scope>
    <source>
        <strain evidence="16">Houghton</strain>
    </source>
</reference>
<dbReference type="CDD" id="cd06223">
    <property type="entry name" value="PRTases_typeI"/>
    <property type="match status" value="1"/>
</dbReference>
<comment type="pathway">
    <text evidence="2">Metabolic intermediate biosynthesis; 5-phospho-alpha-D-ribose 1-diphosphate biosynthesis; 5-phospho-alpha-D-ribose 1-diphosphate from D-ribose 5-phosphate (route I): step 1/1.</text>
</comment>
<dbReference type="GO" id="GO:0006015">
    <property type="term" value="P:5-phosphoribose 1-diphosphate biosynthetic process"/>
    <property type="evidence" value="ECO:0007669"/>
    <property type="project" value="TreeGrafter"/>
</dbReference>
<evidence type="ECO:0000259" key="14">
    <source>
        <dbReference type="Pfam" id="PF00156"/>
    </source>
</evidence>
<dbReference type="InterPro" id="IPR029099">
    <property type="entry name" value="Pribosyltran_N"/>
</dbReference>
<keyword evidence="9" id="KW-0418">Kinase</keyword>
<dbReference type="RefSeq" id="XP_013353713.1">
    <property type="nucleotide sequence ID" value="XM_013498259.1"/>
</dbReference>
<comment type="catalytic activity">
    <reaction evidence="12">
        <text>D-ribose 5-phosphate + ATP = 5-phospho-alpha-D-ribose 1-diphosphate + AMP + H(+)</text>
        <dbReference type="Rhea" id="RHEA:15609"/>
        <dbReference type="ChEBI" id="CHEBI:15378"/>
        <dbReference type="ChEBI" id="CHEBI:30616"/>
        <dbReference type="ChEBI" id="CHEBI:58017"/>
        <dbReference type="ChEBI" id="CHEBI:78346"/>
        <dbReference type="ChEBI" id="CHEBI:456215"/>
        <dbReference type="EC" id="2.7.6.1"/>
    </reaction>
</comment>
<dbReference type="GO" id="GO:0016301">
    <property type="term" value="F:kinase activity"/>
    <property type="evidence" value="ECO:0007669"/>
    <property type="project" value="UniProtKB-KW"/>
</dbReference>
<keyword evidence="7 13" id="KW-0545">Nucleotide biosynthesis</keyword>
<evidence type="ECO:0000259" key="15">
    <source>
        <dbReference type="Pfam" id="PF13793"/>
    </source>
</evidence>
<feature type="domain" description="Ribose-phosphate pyrophosphokinase N-terminal" evidence="15">
    <location>
        <begin position="120"/>
        <end position="234"/>
    </location>
</feature>
<evidence type="ECO:0000256" key="11">
    <source>
        <dbReference type="ARBA" id="ARBA00022842"/>
    </source>
</evidence>
<organism evidence="16 17">
    <name type="scientific">Eimeria mitis</name>
    <dbReference type="NCBI Taxonomy" id="44415"/>
    <lineage>
        <taxon>Eukaryota</taxon>
        <taxon>Sar</taxon>
        <taxon>Alveolata</taxon>
        <taxon>Apicomplexa</taxon>
        <taxon>Conoidasida</taxon>
        <taxon>Coccidia</taxon>
        <taxon>Eucoccidiorida</taxon>
        <taxon>Eimeriorina</taxon>
        <taxon>Eimeriidae</taxon>
        <taxon>Eimeria</taxon>
    </lineage>
</organism>
<dbReference type="InterPro" id="IPR000836">
    <property type="entry name" value="PRTase_dom"/>
</dbReference>
<dbReference type="GO" id="GO:0000287">
    <property type="term" value="F:magnesium ion binding"/>
    <property type="evidence" value="ECO:0007669"/>
    <property type="project" value="InterPro"/>
</dbReference>
<name>U6K6N9_9EIME</name>
<dbReference type="EMBL" id="HG683058">
    <property type="protein sequence ID" value="CDJ31148.1"/>
    <property type="molecule type" value="Genomic_DNA"/>
</dbReference>
<dbReference type="GO" id="GO:0005524">
    <property type="term" value="F:ATP binding"/>
    <property type="evidence" value="ECO:0007669"/>
    <property type="project" value="UniProtKB-KW"/>
</dbReference>
<dbReference type="Pfam" id="PF13793">
    <property type="entry name" value="Pribosyltran_N"/>
    <property type="match status" value="1"/>
</dbReference>
<evidence type="ECO:0000256" key="4">
    <source>
        <dbReference type="ARBA" id="ARBA00013247"/>
    </source>
</evidence>
<keyword evidence="11" id="KW-0460">Magnesium</keyword>
<dbReference type="FunFam" id="3.40.50.2020:FF:000001">
    <property type="entry name" value="Ribose-phosphate pyrophosphokinase"/>
    <property type="match status" value="1"/>
</dbReference>
<dbReference type="OrthoDB" id="413572at2759"/>
<dbReference type="EC" id="2.7.6.1" evidence="4"/>
<dbReference type="NCBIfam" id="NF002320">
    <property type="entry name" value="PRK01259.1"/>
    <property type="match status" value="1"/>
</dbReference>
<accession>U6K6N9</accession>
<proteinExistence type="inferred from homology"/>
<protein>
    <recommendedName>
        <fullName evidence="4">ribose-phosphate diphosphokinase</fullName>
        <ecNumber evidence="4">2.7.6.1</ecNumber>
    </recommendedName>
</protein>
<dbReference type="GO" id="GO:0004749">
    <property type="term" value="F:ribose phosphate diphosphokinase activity"/>
    <property type="evidence" value="ECO:0007669"/>
    <property type="project" value="UniProtKB-EC"/>
</dbReference>